<feature type="region of interest" description="Disordered" evidence="23">
    <location>
        <begin position="632"/>
        <end position="683"/>
    </location>
</feature>
<feature type="compositionally biased region" description="Gly residues" evidence="23">
    <location>
        <begin position="1875"/>
        <end position="1888"/>
    </location>
</feature>
<dbReference type="InterPro" id="IPR000719">
    <property type="entry name" value="Prot_kinase_dom"/>
</dbReference>
<keyword evidence="7" id="KW-0963">Cytoplasm</keyword>
<evidence type="ECO:0000256" key="11">
    <source>
        <dbReference type="ARBA" id="ARBA00022741"/>
    </source>
</evidence>
<dbReference type="Pfam" id="PF02149">
    <property type="entry name" value="KA1"/>
    <property type="match status" value="1"/>
</dbReference>
<evidence type="ECO:0000256" key="21">
    <source>
        <dbReference type="ARBA" id="ARBA00074935"/>
    </source>
</evidence>
<dbReference type="CDD" id="cd14072">
    <property type="entry name" value="STKc_MARK"/>
    <property type="match status" value="1"/>
</dbReference>
<accession>F1KPS1</accession>
<feature type="region of interest" description="Disordered" evidence="23">
    <location>
        <begin position="1561"/>
        <end position="1592"/>
    </location>
</feature>
<dbReference type="FunFam" id="3.30.310.80:FF:000001">
    <property type="entry name" value="Non-specific serine/threonine protein kinase"/>
    <property type="match status" value="1"/>
</dbReference>
<evidence type="ECO:0000256" key="8">
    <source>
        <dbReference type="ARBA" id="ARBA00022527"/>
    </source>
</evidence>
<dbReference type="PANTHER" id="PTHR24346:SF82">
    <property type="entry name" value="KP78A-RELATED"/>
    <property type="match status" value="1"/>
</dbReference>
<feature type="region of interest" description="Disordered" evidence="23">
    <location>
        <begin position="581"/>
        <end position="606"/>
    </location>
</feature>
<feature type="region of interest" description="Disordered" evidence="23">
    <location>
        <begin position="1650"/>
        <end position="1675"/>
    </location>
</feature>
<evidence type="ECO:0000313" key="27">
    <source>
        <dbReference type="EMBL" id="ADY39875.1"/>
    </source>
</evidence>
<evidence type="ECO:0000259" key="24">
    <source>
        <dbReference type="PROSITE" id="PS50011"/>
    </source>
</evidence>
<protein>
    <recommendedName>
        <fullName evidence="20">MAP/microtubule affinity-regulating kinase 3</fullName>
        <ecNumber evidence="5">2.7.11.1</ecNumber>
    </recommendedName>
    <alternativeName>
        <fullName evidence="21">Serine/threonine-protein kinase par-1</fullName>
    </alternativeName>
</protein>
<keyword evidence="13 22" id="KW-0067">ATP-binding</keyword>
<dbReference type="GO" id="GO:0050321">
    <property type="term" value="F:tau-protein kinase activity"/>
    <property type="evidence" value="ECO:0007669"/>
    <property type="project" value="TreeGrafter"/>
</dbReference>
<feature type="domain" description="Protein kinase" evidence="24">
    <location>
        <begin position="780"/>
        <end position="1031"/>
    </location>
</feature>
<evidence type="ECO:0000256" key="2">
    <source>
        <dbReference type="ARBA" id="ARBA00004316"/>
    </source>
</evidence>
<evidence type="ECO:0000259" key="25">
    <source>
        <dbReference type="PROSITE" id="PS50030"/>
    </source>
</evidence>
<dbReference type="PROSITE" id="PS00107">
    <property type="entry name" value="PROTEIN_KINASE_ATP"/>
    <property type="match status" value="1"/>
</dbReference>
<evidence type="ECO:0000256" key="19">
    <source>
        <dbReference type="ARBA" id="ARBA00063680"/>
    </source>
</evidence>
<name>F1KPS1_ASCSU</name>
<keyword evidence="14" id="KW-0472">Membrane</keyword>
<dbReference type="CDD" id="cd14337">
    <property type="entry name" value="UBA_MARK_Par1"/>
    <property type="match status" value="1"/>
</dbReference>
<evidence type="ECO:0000259" key="26">
    <source>
        <dbReference type="PROSITE" id="PS50032"/>
    </source>
</evidence>
<keyword evidence="12 27" id="KW-0418">Kinase</keyword>
<comment type="function">
    <text evidence="18">Serine/threonine-protein kinase. Involved in the specific phosphorylation of microtubule-associated proteins for MAP2 and MAP4. Phosphorylates the microtubule-associated protein MAPT/TAU. Phosphorylates CDC25C on 'Ser-216'. Regulates localization and activity of some histone deacetylases by mediating phosphorylation of HDAC7, promoting subsequent interaction between HDAC7 and 14-3-3 and export from the nucleus. Regulates localization and activity of MITF by mediating its phosphorylation, promoting subsequent interaction between MITF and 14-3-3 and retention in the cytosol. Negatively regulates the Hippo signaling pathway and antagonizes the phosphorylation of LATS1. Cooperates with DLG5 to inhibit the kinase activity of STK3/MST2 toward LATS1. Phosphorylates PKP2 and KSR1.</text>
</comment>
<dbReference type="EMBL" id="JI163911">
    <property type="protein sequence ID" value="ADY39875.1"/>
    <property type="molecule type" value="mRNA"/>
</dbReference>
<dbReference type="GO" id="GO:0042995">
    <property type="term" value="C:cell projection"/>
    <property type="evidence" value="ECO:0007669"/>
    <property type="project" value="UniProtKB-SubCell"/>
</dbReference>
<feature type="region of interest" description="Disordered" evidence="23">
    <location>
        <begin position="700"/>
        <end position="776"/>
    </location>
</feature>
<feature type="compositionally biased region" description="Polar residues" evidence="23">
    <location>
        <begin position="588"/>
        <end position="597"/>
    </location>
</feature>
<organism evidence="27">
    <name type="scientific">Ascaris suum</name>
    <name type="common">Pig roundworm</name>
    <name type="synonym">Ascaris lumbricoides</name>
    <dbReference type="NCBI Taxonomy" id="6253"/>
    <lineage>
        <taxon>Eukaryota</taxon>
        <taxon>Metazoa</taxon>
        <taxon>Ecdysozoa</taxon>
        <taxon>Nematoda</taxon>
        <taxon>Chromadorea</taxon>
        <taxon>Rhabditida</taxon>
        <taxon>Spirurina</taxon>
        <taxon>Ascaridomorpha</taxon>
        <taxon>Ascaridoidea</taxon>
        <taxon>Ascarididae</taxon>
        <taxon>Ascaris</taxon>
    </lineage>
</organism>
<dbReference type="PROSITE" id="PS50011">
    <property type="entry name" value="PROTEIN_KINASE_DOM"/>
    <property type="match status" value="1"/>
</dbReference>
<feature type="compositionally biased region" description="Low complexity" evidence="23">
    <location>
        <begin position="1566"/>
        <end position="1587"/>
    </location>
</feature>
<dbReference type="SUPFAM" id="SSF56112">
    <property type="entry name" value="Protein kinase-like (PK-like)"/>
    <property type="match status" value="1"/>
</dbReference>
<dbReference type="PROSITE" id="PS00108">
    <property type="entry name" value="PROTEIN_KINASE_ST"/>
    <property type="match status" value="1"/>
</dbReference>
<evidence type="ECO:0000256" key="16">
    <source>
        <dbReference type="ARBA" id="ARBA00047899"/>
    </source>
</evidence>
<feature type="compositionally biased region" description="Low complexity" evidence="23">
    <location>
        <begin position="1889"/>
        <end position="1901"/>
    </location>
</feature>
<dbReference type="PANTHER" id="PTHR24346">
    <property type="entry name" value="MAP/MICROTUBULE AFFINITY-REGULATING KINASE"/>
    <property type="match status" value="1"/>
</dbReference>
<dbReference type="SUPFAM" id="SSF103243">
    <property type="entry name" value="KA1-like"/>
    <property type="match status" value="1"/>
</dbReference>
<comment type="subunit">
    <text evidence="19">Interacts with MAPT/TAU. Interacts with DLG5 (via coiled-coil domain). Interacts with STK3/MST2 and STK4/MST1 in the presence of DLG5. Interacts with YWHAB, YWHAG, YWHAQ and YWHAZ. Interacts with PKP2 (via N-terminus). Interacts with CDC25C. Interacts with KSR1.</text>
</comment>
<feature type="region of interest" description="Disordered" evidence="23">
    <location>
        <begin position="1764"/>
        <end position="1795"/>
    </location>
</feature>
<comment type="subcellular location">
    <subcellularLocation>
        <location evidence="1">Cell membrane</location>
    </subcellularLocation>
    <subcellularLocation>
        <location evidence="2">Cell projection</location>
    </subcellularLocation>
    <subcellularLocation>
        <location evidence="3">Cytoplasm</location>
        <location evidence="3">Cell cortex</location>
    </subcellularLocation>
</comment>
<feature type="compositionally biased region" description="Low complexity" evidence="23">
    <location>
        <begin position="1282"/>
        <end position="1300"/>
    </location>
</feature>
<evidence type="ECO:0000256" key="13">
    <source>
        <dbReference type="ARBA" id="ARBA00022840"/>
    </source>
</evidence>
<keyword evidence="15" id="KW-0966">Cell projection</keyword>
<proteinExistence type="evidence at transcript level"/>
<dbReference type="GO" id="GO:0005886">
    <property type="term" value="C:plasma membrane"/>
    <property type="evidence" value="ECO:0007669"/>
    <property type="project" value="UniProtKB-SubCell"/>
</dbReference>
<evidence type="ECO:0000256" key="18">
    <source>
        <dbReference type="ARBA" id="ARBA00054424"/>
    </source>
</evidence>
<evidence type="ECO:0000256" key="15">
    <source>
        <dbReference type="ARBA" id="ARBA00023273"/>
    </source>
</evidence>
<feature type="binding site" evidence="22">
    <location>
        <position position="809"/>
    </location>
    <ligand>
        <name>ATP</name>
        <dbReference type="ChEBI" id="CHEBI:30616"/>
    </ligand>
</feature>
<evidence type="ECO:0000256" key="6">
    <source>
        <dbReference type="ARBA" id="ARBA00022475"/>
    </source>
</evidence>
<dbReference type="FunFam" id="1.10.8.10:FF:000005">
    <property type="entry name" value="Non-specific serine/threonine protein kinase"/>
    <property type="match status" value="1"/>
</dbReference>
<dbReference type="GO" id="GO:0035556">
    <property type="term" value="P:intracellular signal transduction"/>
    <property type="evidence" value="ECO:0007669"/>
    <property type="project" value="TreeGrafter"/>
</dbReference>
<dbReference type="CDD" id="cd12196">
    <property type="entry name" value="MARK1-3_C"/>
    <property type="match status" value="1"/>
</dbReference>
<dbReference type="Gene3D" id="3.30.200.20">
    <property type="entry name" value="Phosphorylase Kinase, domain 1"/>
    <property type="match status" value="1"/>
</dbReference>
<feature type="compositionally biased region" description="Polar residues" evidence="23">
    <location>
        <begin position="656"/>
        <end position="677"/>
    </location>
</feature>
<dbReference type="GO" id="GO:0106310">
    <property type="term" value="F:protein serine kinase activity"/>
    <property type="evidence" value="ECO:0007669"/>
    <property type="project" value="RHEA"/>
</dbReference>
<keyword evidence="8" id="KW-0723">Serine/threonine-protein kinase</keyword>
<dbReference type="InterPro" id="IPR049508">
    <property type="entry name" value="MARK1-4_cat"/>
</dbReference>
<feature type="compositionally biased region" description="Basic and acidic residues" evidence="23">
    <location>
        <begin position="1490"/>
        <end position="1499"/>
    </location>
</feature>
<evidence type="ECO:0000256" key="22">
    <source>
        <dbReference type="PROSITE-ProRule" id="PRU10141"/>
    </source>
</evidence>
<evidence type="ECO:0000256" key="9">
    <source>
        <dbReference type="ARBA" id="ARBA00022553"/>
    </source>
</evidence>
<dbReference type="PROSITE" id="PS50032">
    <property type="entry name" value="KA1"/>
    <property type="match status" value="1"/>
</dbReference>
<evidence type="ECO:0000256" key="17">
    <source>
        <dbReference type="ARBA" id="ARBA00048679"/>
    </source>
</evidence>
<keyword evidence="6" id="KW-1003">Cell membrane</keyword>
<keyword evidence="10" id="KW-0808">Transferase</keyword>
<dbReference type="Pfam" id="PF00069">
    <property type="entry name" value="Pkinase"/>
    <property type="match status" value="1"/>
</dbReference>
<dbReference type="Gene3D" id="1.10.8.10">
    <property type="entry name" value="DNA helicase RuvA subunit, C-terminal domain"/>
    <property type="match status" value="1"/>
</dbReference>
<evidence type="ECO:0000256" key="7">
    <source>
        <dbReference type="ARBA" id="ARBA00022490"/>
    </source>
</evidence>
<dbReference type="FunFam" id="3.30.200.20:FF:000003">
    <property type="entry name" value="Non-specific serine/threonine protein kinase"/>
    <property type="match status" value="1"/>
</dbReference>
<feature type="region of interest" description="Disordered" evidence="23">
    <location>
        <begin position="1859"/>
        <end position="1928"/>
    </location>
</feature>
<comment type="catalytic activity">
    <reaction evidence="17">
        <text>L-seryl-[protein] + ATP = O-phospho-L-seryl-[protein] + ADP + H(+)</text>
        <dbReference type="Rhea" id="RHEA:17989"/>
        <dbReference type="Rhea" id="RHEA-COMP:9863"/>
        <dbReference type="Rhea" id="RHEA-COMP:11604"/>
        <dbReference type="ChEBI" id="CHEBI:15378"/>
        <dbReference type="ChEBI" id="CHEBI:29999"/>
        <dbReference type="ChEBI" id="CHEBI:30616"/>
        <dbReference type="ChEBI" id="CHEBI:83421"/>
        <dbReference type="ChEBI" id="CHEBI:456216"/>
        <dbReference type="EC" id="2.7.11.1"/>
    </reaction>
</comment>
<evidence type="ECO:0000256" key="10">
    <source>
        <dbReference type="ARBA" id="ARBA00022679"/>
    </source>
</evidence>
<evidence type="ECO:0000256" key="1">
    <source>
        <dbReference type="ARBA" id="ARBA00004236"/>
    </source>
</evidence>
<dbReference type="FunFam" id="1.10.510.10:FF:001032">
    <property type="entry name" value="KP78b, isoform A"/>
    <property type="match status" value="1"/>
</dbReference>
<dbReference type="SMART" id="SM00220">
    <property type="entry name" value="S_TKc"/>
    <property type="match status" value="1"/>
</dbReference>
<dbReference type="InterPro" id="IPR008271">
    <property type="entry name" value="Ser/Thr_kinase_AS"/>
</dbReference>
<reference evidence="27" key="1">
    <citation type="journal article" date="2011" name="Genome Res.">
        <title>Deep small RNA sequencing from the nematode Ascaris reveals conservation, functional diversification, and novel developmental profiles.</title>
        <authorList>
            <person name="Wang J."/>
            <person name="Czech B."/>
            <person name="Crunk A."/>
            <person name="Wallace A."/>
            <person name="Mitreva M."/>
            <person name="Hannon G.J."/>
            <person name="Davis R.E."/>
        </authorList>
    </citation>
    <scope>NUCLEOTIDE SEQUENCE</scope>
</reference>
<comment type="similarity">
    <text evidence="4">Belongs to the protein kinase superfamily. CAMK Ser/Thr protein kinase family. SNF1 subfamily.</text>
</comment>
<sequence>MLNNVDISHKTYFCDHHCNMNTAQNSNSHCGAMHSSFNCAHTFPSDTDADVWLATKSYTWTEDLDRNQNEIHDYGAMKPLKHNLSIVIEKDEGELDNDETKTASTTNALPSLKEAIELKCNGSTSETTSVIQINISDQQQDDQRRNPSSDANVKTFDEINFISTVAPSSDSSDNIPITPPADFQPCERLPRKWDEMEVLPNSDSTARLAEIISARGDDNDVVADVFQLEAKTKELHPRCYTYPSEQHRDAIDHLQEQKSTTENRQVQECVNYVSSLVPTPRFCAEHLEVLDALDKKIISDEFVLIVTPDSTPEGNKKPEQSEKELQEQAAGTVQAVINAITVPEQLPISCTNVRNSKNGEKIPSATFVKPAGRNEEDSEGICMIDSPGSELMRSALSNLQDEFRSCQTLEELEVDLVESDLKAHTTRERKISASCSNLLDGADRSSDEPSGQSINRCVEGLLEEIAEHLADERMVNHTNKAQQASVTKLYSEMQRSFPIAPTVPPVEIVSKQPHALTVGLKNLANTTSAAPNADATFNTECKSPCLKPAPKHESKVAKLEKLAAAQKAAACLSNVRTAAATAGHSTRHSSFSNTSARESVRKWQSKARSTRQYFFNKWKDLMKAEHVISGSSAGAGTKETTTSSNTTDTTNAHPVASSSATNTQPRPTSTDKYTANGRQKLESGEAGVEHYEGVSGMASIAQHPPMTAPSSSSHHHANSIGNAPSGGQPAPMPHHGAHPSSSSSHHTSGTSSHGGHRSGISSSRVQGRSRTADDPHIGKYKLLKTIGKGNFAKVKLAKHIPTGIEVAIKIIDKTALNPSSLHKLFREVKIMKQLDHPNIVKLYQVMETDQTLYLVMEYASGGEVFDYLVAHGRMKEKEARAKFRQIVSAVQYLHQKNIIHRDLKAENLLLDSDMNIKIADFGFSNQFVVGNKLDTFCGSPPYAAPELFQGKKYDGPEVDVWSLGVILYTLVSGSLPFDGQNLKELRERVLRGKYRIPFYMSTDCENLLKKFLVLNPARRGTLETIMKDRWMNIGYEEDELKPFVEPKRDLKDENRINRMQQMGYSRIAVVNSLEKGSFDDLHATYILLGEKKQELESAEAALNGSAAPVSTQNVSAGATHTVTQSQVPHGQSTQSPQKYAPRSMSAQVPSTKGPRRSSQNEAQAQATGIIPPPPPASLGVTDVHVTPPGPPRPVPALAQVALRQGAVPPSGRQALSMQPGHILPGYGQNMITASGTGVRAGSVAVPGTRKASAPGRVPLAKLATRAPDMQRYTFQPSELKGSPLNSSGSSSARGAPTSSLTTGASQPKNSIGLANITNAPLQQLQKSGSISAPPNEPSIKEDEDENSESTATSGTTRAGGAPSPVVPVSGVAAGNITATVVATPATGDTAAHAQLHSENKPSLHQSPSMPPAVMKNLSVNEPPSTPRSESPKMTKSATGNPLAPTTTQTPQQLQPTPQVQQTPSPQSTQNAAVQNSAFPRHTRNRQTFHGKTEHNKGNLDGEEGDVEVPHTGAQSTGNGGPRGSFLSKLTKLTRRGSSAQHTATPAVSAAYTPAAGAVHEPSAGVNPVATSSSGASSSTATPTPTNNRYTSNAQRSAFPNCRVLPNLLNPSLLTQAAQRHHSFIVQASGKNNATATPTNIVRPLSTYAGPSSGCGQGVDNKAPPPSGNYPSSSSTVANVVATRTLTPLMTRHDTPNLTTAAPPVRSLHHSTSLSAAVSPKTAVVGVTAVASPVPATFTLSPTSMFEASMPPPLSAPPYYKLLAQGNAPSPSTNSLTGSLHSSDSAQSFSPSLASAGSSTGATAAANYHHVPASYLGSAPPPDASAYYSGAPATVSYHMPTRRTPIMGIAEGSVMSSGVAQTMSPGVGTGMPSAAGRGGTLGPASGGTGTTMAQLAAQQQHGGATGFPPHSGAVATGAATTNPSGDEVKPRSLRFTWSMKTTSSLAPEEMMKEIRKVLDQNNCDYEQRERYLLLCVHGDPNTDSLVQWEMEVCKLPRLSLNGVRFKRISGTSIGFKNIASKIAQELNL</sequence>
<feature type="compositionally biased region" description="Polar residues" evidence="23">
    <location>
        <begin position="1111"/>
        <end position="1137"/>
    </location>
</feature>
<dbReference type="InterPro" id="IPR017441">
    <property type="entry name" value="Protein_kinase_ATP_BS"/>
</dbReference>
<keyword evidence="9" id="KW-0597">Phosphoprotein</keyword>
<feature type="compositionally biased region" description="Low complexity" evidence="23">
    <location>
        <begin position="1348"/>
        <end position="1366"/>
    </location>
</feature>
<dbReference type="InterPro" id="IPR001772">
    <property type="entry name" value="KA1_dom"/>
</dbReference>
<feature type="compositionally biased region" description="Polar residues" evidence="23">
    <location>
        <begin position="1144"/>
        <end position="1166"/>
    </location>
</feature>
<feature type="domain" description="KA1" evidence="26">
    <location>
        <begin position="1978"/>
        <end position="2027"/>
    </location>
</feature>
<evidence type="ECO:0000256" key="12">
    <source>
        <dbReference type="ARBA" id="ARBA00022777"/>
    </source>
</evidence>
<feature type="region of interest" description="Disordered" evidence="23">
    <location>
        <begin position="1326"/>
        <end position="1366"/>
    </location>
</feature>
<dbReference type="GO" id="GO:0005938">
    <property type="term" value="C:cell cortex"/>
    <property type="evidence" value="ECO:0007669"/>
    <property type="project" value="UniProtKB-SubCell"/>
</dbReference>
<feature type="region of interest" description="Disordered" evidence="23">
    <location>
        <begin position="1111"/>
        <end position="1191"/>
    </location>
</feature>
<evidence type="ECO:0000256" key="5">
    <source>
        <dbReference type="ARBA" id="ARBA00012513"/>
    </source>
</evidence>
<evidence type="ECO:0000256" key="4">
    <source>
        <dbReference type="ARBA" id="ARBA00006234"/>
    </source>
</evidence>
<keyword evidence="11 22" id="KW-0547">Nucleotide-binding</keyword>
<dbReference type="GO" id="GO:0000226">
    <property type="term" value="P:microtubule cytoskeleton organization"/>
    <property type="evidence" value="ECO:0007669"/>
    <property type="project" value="TreeGrafter"/>
</dbReference>
<evidence type="ECO:0000256" key="23">
    <source>
        <dbReference type="SAM" id="MobiDB-lite"/>
    </source>
</evidence>
<comment type="catalytic activity">
    <reaction evidence="16">
        <text>L-threonyl-[protein] + ATP = O-phospho-L-threonyl-[protein] + ADP + H(+)</text>
        <dbReference type="Rhea" id="RHEA:46608"/>
        <dbReference type="Rhea" id="RHEA-COMP:11060"/>
        <dbReference type="Rhea" id="RHEA-COMP:11605"/>
        <dbReference type="ChEBI" id="CHEBI:15378"/>
        <dbReference type="ChEBI" id="CHEBI:30013"/>
        <dbReference type="ChEBI" id="CHEBI:30616"/>
        <dbReference type="ChEBI" id="CHEBI:61977"/>
        <dbReference type="ChEBI" id="CHEBI:456216"/>
        <dbReference type="EC" id="2.7.11.1"/>
    </reaction>
</comment>
<feature type="compositionally biased region" description="Polar residues" evidence="23">
    <location>
        <begin position="1417"/>
        <end position="1439"/>
    </location>
</feature>
<dbReference type="EC" id="2.7.11.1" evidence="5"/>
<dbReference type="Gene3D" id="3.30.310.80">
    <property type="entry name" value="Kinase associated domain 1, KA1"/>
    <property type="match status" value="1"/>
</dbReference>
<dbReference type="GO" id="GO:0005524">
    <property type="term" value="F:ATP binding"/>
    <property type="evidence" value="ECO:0007669"/>
    <property type="project" value="UniProtKB-UniRule"/>
</dbReference>
<dbReference type="InterPro" id="IPR011009">
    <property type="entry name" value="Kinase-like_dom_sf"/>
</dbReference>
<feature type="compositionally biased region" description="Low complexity" evidence="23">
    <location>
        <begin position="1441"/>
        <end position="1469"/>
    </location>
</feature>
<feature type="region of interest" description="Disordered" evidence="23">
    <location>
        <begin position="1274"/>
        <end position="1312"/>
    </location>
</feature>
<evidence type="ECO:0000256" key="14">
    <source>
        <dbReference type="ARBA" id="ARBA00023136"/>
    </source>
</evidence>
<evidence type="ECO:0000256" key="3">
    <source>
        <dbReference type="ARBA" id="ARBA00004544"/>
    </source>
</evidence>
<evidence type="ECO:0000256" key="20">
    <source>
        <dbReference type="ARBA" id="ARBA00071529"/>
    </source>
</evidence>
<dbReference type="PROSITE" id="PS50030">
    <property type="entry name" value="UBA"/>
    <property type="match status" value="1"/>
</dbReference>
<feature type="domain" description="UBA" evidence="25">
    <location>
        <begin position="1050"/>
        <end position="1090"/>
    </location>
</feature>
<feature type="compositionally biased region" description="Polar residues" evidence="23">
    <location>
        <begin position="1766"/>
        <end position="1786"/>
    </location>
</feature>
<dbReference type="Gene3D" id="1.10.510.10">
    <property type="entry name" value="Transferase(Phosphotransferase) domain 1"/>
    <property type="match status" value="1"/>
</dbReference>
<feature type="compositionally biased region" description="Low complexity" evidence="23">
    <location>
        <begin position="738"/>
        <end position="763"/>
    </location>
</feature>
<feature type="region of interest" description="Disordered" evidence="23">
    <location>
        <begin position="1390"/>
        <end position="1526"/>
    </location>
</feature>
<feature type="compositionally biased region" description="Low complexity" evidence="23">
    <location>
        <begin position="640"/>
        <end position="651"/>
    </location>
</feature>
<dbReference type="InterPro" id="IPR028375">
    <property type="entry name" value="KA1/Ssp2_C"/>
</dbReference>
<dbReference type="InterPro" id="IPR015940">
    <property type="entry name" value="UBA"/>
</dbReference>